<dbReference type="Proteomes" id="UP000016927">
    <property type="component" value="Unassembled WGS sequence"/>
</dbReference>
<name>R0KWN2_NOSB1</name>
<sequence length="205" mass="24408">MHRTKDGFTLKINKAEAFNQFLKVEYSNLINIFTFRKSLNNFETEDENIKYLVEDLQNAIKDNNEDNQKSLSDLIKNFIDHTKNSNPTIDLQFEAFMKFKQCLFDFIRFDLDTSLRFDIFDGENFKKIRRCLKINILGHDNLNTSNTKVELFDKEDNKVEKIRCLLYGKDIILLLDKLKEKRVVYVEVHHKVNGRIKKSDKIFLK</sequence>
<dbReference type="AlphaFoldDB" id="R0KWN2"/>
<dbReference type="HOGENOM" id="CLU_1337854_0_0_1"/>
<reference evidence="1 2" key="1">
    <citation type="journal article" date="2013" name="BMC Genomics">
        <title>Comparative genomics of parasitic silkworm microsporidia reveal an association between genome expansion and host adaptation.</title>
        <authorList>
            <person name="Pan G."/>
            <person name="Xu J."/>
            <person name="Li T."/>
            <person name="Xia Q."/>
            <person name="Liu S.L."/>
            <person name="Zhang G."/>
            <person name="Li S."/>
            <person name="Li C."/>
            <person name="Liu H."/>
            <person name="Yang L."/>
            <person name="Liu T."/>
            <person name="Zhang X."/>
            <person name="Wu Z."/>
            <person name="Fan W."/>
            <person name="Dang X."/>
            <person name="Xiang H."/>
            <person name="Tao M."/>
            <person name="Li Y."/>
            <person name="Hu J."/>
            <person name="Li Z."/>
            <person name="Lin L."/>
            <person name="Luo J."/>
            <person name="Geng L."/>
            <person name="Wang L."/>
            <person name="Long M."/>
            <person name="Wan Y."/>
            <person name="He N."/>
            <person name="Zhang Z."/>
            <person name="Lu C."/>
            <person name="Keeling P.J."/>
            <person name="Wang J."/>
            <person name="Xiang Z."/>
            <person name="Zhou Z."/>
        </authorList>
    </citation>
    <scope>NUCLEOTIDE SEQUENCE [LARGE SCALE GENOMIC DNA]</scope>
    <source>
        <strain evidence="2">CQ1 / CVCC 102059</strain>
    </source>
</reference>
<gene>
    <name evidence="1" type="ORF">NBO_20g0025</name>
</gene>
<dbReference type="EMBL" id="KB908928">
    <property type="protein sequence ID" value="EOB14637.1"/>
    <property type="molecule type" value="Genomic_DNA"/>
</dbReference>
<evidence type="ECO:0000313" key="1">
    <source>
        <dbReference type="EMBL" id="EOB14637.1"/>
    </source>
</evidence>
<proteinExistence type="predicted"/>
<dbReference type="VEuPathDB" id="MicrosporidiaDB:NBO_20g0025"/>
<protein>
    <submittedName>
        <fullName evidence="1">Uncharacterized protein</fullName>
    </submittedName>
</protein>
<keyword evidence="2" id="KW-1185">Reference proteome</keyword>
<accession>R0KWN2</accession>
<organism evidence="1 2">
    <name type="scientific">Nosema bombycis (strain CQ1 / CVCC 102059)</name>
    <name type="common">Microsporidian parasite</name>
    <name type="synonym">Pebrine of silkworm</name>
    <dbReference type="NCBI Taxonomy" id="578461"/>
    <lineage>
        <taxon>Eukaryota</taxon>
        <taxon>Fungi</taxon>
        <taxon>Fungi incertae sedis</taxon>
        <taxon>Microsporidia</taxon>
        <taxon>Nosematidae</taxon>
        <taxon>Nosema</taxon>
    </lineage>
</organism>
<evidence type="ECO:0000313" key="2">
    <source>
        <dbReference type="Proteomes" id="UP000016927"/>
    </source>
</evidence>